<dbReference type="Proteomes" id="UP000005408">
    <property type="component" value="Unassembled WGS sequence"/>
</dbReference>
<feature type="domain" description="VWFC" evidence="10">
    <location>
        <begin position="1939"/>
        <end position="2004"/>
    </location>
</feature>
<dbReference type="InterPro" id="IPR003582">
    <property type="entry name" value="ShKT_dom"/>
</dbReference>
<keyword evidence="2" id="KW-0964">Secreted</keyword>
<feature type="domain" description="VWFA" evidence="11">
    <location>
        <begin position="702"/>
        <end position="877"/>
    </location>
</feature>
<dbReference type="PROSITE" id="PS50184">
    <property type="entry name" value="VWFC_2"/>
    <property type="match status" value="8"/>
</dbReference>
<dbReference type="EnsemblMetazoa" id="G21249.19">
    <property type="protein sequence ID" value="G21249.19:cds"/>
    <property type="gene ID" value="G21249"/>
</dbReference>
<dbReference type="Gene3D" id="3.40.50.410">
    <property type="entry name" value="von Willebrand factor, type A domain"/>
    <property type="match status" value="4"/>
</dbReference>
<dbReference type="GO" id="GO:0005576">
    <property type="term" value="C:extracellular region"/>
    <property type="evidence" value="ECO:0007669"/>
    <property type="project" value="UniProtKB-SubCell"/>
</dbReference>
<dbReference type="SMART" id="SM00254">
    <property type="entry name" value="ShKT"/>
    <property type="match status" value="6"/>
</dbReference>
<dbReference type="InterPro" id="IPR000884">
    <property type="entry name" value="TSP1_rpt"/>
</dbReference>
<dbReference type="InterPro" id="IPR036465">
    <property type="entry name" value="vWFA_dom_sf"/>
</dbReference>
<evidence type="ECO:0000259" key="11">
    <source>
        <dbReference type="PROSITE" id="PS50234"/>
    </source>
</evidence>
<evidence type="ECO:0000313" key="14">
    <source>
        <dbReference type="Proteomes" id="UP000005408"/>
    </source>
</evidence>
<dbReference type="SMART" id="SM00209">
    <property type="entry name" value="TSP1"/>
    <property type="match status" value="1"/>
</dbReference>
<keyword evidence="14" id="KW-1185">Reference proteome</keyword>
<feature type="region of interest" description="Disordered" evidence="8">
    <location>
        <begin position="267"/>
        <end position="293"/>
    </location>
</feature>
<feature type="domain" description="ShKT" evidence="12">
    <location>
        <begin position="1175"/>
        <end position="1210"/>
    </location>
</feature>
<evidence type="ECO:0000256" key="8">
    <source>
        <dbReference type="SAM" id="MobiDB-lite"/>
    </source>
</evidence>
<dbReference type="SMART" id="SM00215">
    <property type="entry name" value="VWC_out"/>
    <property type="match status" value="6"/>
</dbReference>
<dbReference type="SUPFAM" id="SSF53300">
    <property type="entry name" value="vWA-like"/>
    <property type="match status" value="4"/>
</dbReference>
<feature type="domain" description="VWFC" evidence="10">
    <location>
        <begin position="1660"/>
        <end position="1726"/>
    </location>
</feature>
<dbReference type="InterPro" id="IPR050525">
    <property type="entry name" value="ECM_Assembly_Org"/>
</dbReference>
<feature type="domain" description="VWFC" evidence="10">
    <location>
        <begin position="1220"/>
        <end position="1285"/>
    </location>
</feature>
<dbReference type="Gene3D" id="2.20.100.10">
    <property type="entry name" value="Thrombospondin type-1 (TSP1) repeat"/>
    <property type="match status" value="1"/>
</dbReference>
<feature type="disulfide bond" evidence="7">
    <location>
        <begin position="1855"/>
        <end position="1889"/>
    </location>
</feature>
<evidence type="ECO:0000313" key="13">
    <source>
        <dbReference type="EnsemblMetazoa" id="G21249.19:cds"/>
    </source>
</evidence>
<proteinExistence type="predicted"/>
<accession>A0A8W8JXK0</accession>
<dbReference type="FunFam" id="2.20.100.10:FF:000001">
    <property type="entry name" value="semaphorin-5A isoform X1"/>
    <property type="match status" value="1"/>
</dbReference>
<feature type="domain" description="VWFC" evidence="10">
    <location>
        <begin position="1080"/>
        <end position="1145"/>
    </location>
</feature>
<dbReference type="PROSITE" id="PS01208">
    <property type="entry name" value="VWFC_1"/>
    <property type="match status" value="2"/>
</dbReference>
<feature type="domain" description="ShKT" evidence="12">
    <location>
        <begin position="1733"/>
        <end position="1767"/>
    </location>
</feature>
<comment type="caution">
    <text evidence="7">Lacks conserved residue(s) required for the propagation of feature annotation.</text>
</comment>
<evidence type="ECO:0000256" key="6">
    <source>
        <dbReference type="ARBA" id="ARBA00023180"/>
    </source>
</evidence>
<dbReference type="CDD" id="cd01450">
    <property type="entry name" value="vWFA_subfamily_ECM"/>
    <property type="match status" value="1"/>
</dbReference>
<feature type="disulfide bond" evidence="7">
    <location>
        <begin position="1733"/>
        <end position="1767"/>
    </location>
</feature>
<feature type="domain" description="VWFA" evidence="11">
    <location>
        <begin position="36"/>
        <end position="209"/>
    </location>
</feature>
<dbReference type="Pfam" id="PF00090">
    <property type="entry name" value="TSP_1"/>
    <property type="match status" value="1"/>
</dbReference>
<dbReference type="SMART" id="SM00327">
    <property type="entry name" value="VWA"/>
    <property type="match status" value="4"/>
</dbReference>
<sequence length="2126" mass="226088">MRRILILLSCALVSLRGSQGAATTAPSTTCGTVPADIVFLLDSSGSVGSANFQKQLDFVKKFANTFDIGPNNVQIGVETFATTPHHQFFMNKYPTKPTLLNAIGSVPYQSGSTHTDLALKYVMDHDFKPAAGDRDHVVNILVVMTDGQSNDRQATTTQANKLHTMNIKTFAIGIGSGINHAELEHIATDAKHVFTVSNFDALNTLQAELKKTACEVDGHWSKYGSWSPCSKSCGGGTHYRERSCNNPPPANGGKNCVGAARETATCNTQACPTQPPTTTPRPTTNPPPTTTPSPGCGVVPADILFILDSSGSVGNTNFQKMLGFVKNMVNGMDISPTGTKVGVITYSDRTHLEFHLNAHSDKTSLEQAISGIRYISGGTNTADALKYARETSFQNVNGARSNAAKIAIVITDGKSTSSIATSAEAQRLRQQGVTVFSVGVGAANKQELDAMATDPDNSHVFVVNNFDALKQINGELAQKACEVKATTAPPPTNRTGCGAKADIVFLLDSSGSVGSSNFQKMLKFVEGVAQDFNIGPNDVQIGVDTFSTSHKAEFHMNSHLDKQSLVSAISHIPYKSGSTHTGEAIKFMHTDSFTSAAGHRPGVPKIAVVVTDGNSNNRQLTAAEADKARKDGITMFAIGVGHGINDGELHSIATDPDSQYSFHAESFDALTSLKGSLSSKTCEQAKPTPAPAPNCNAGSVADIVFVLDSSGSITKPNFDKMINFVKDMVRSFDVGPNKIRVGLETFSSRPYQEFQLNSHTDKAALLTALDKVTYKSGGTNTGDALNTMYTKMFTPANGDRSNVPNIAIVLTDGNSNNHPQTVKEANNAHQQGINVFSIGIGNGISKSELNSIASDPDSEHVMTITNFNQLSQIQGAFQAKTCNVIPPTPGVNLTPAPLIDPCQDAIADCARYGVSSCSGQYTDWAKINCQRFCQFCQPAIKTPPPPCTDDLPAPQQCSQFDPNVCTQYKPWAEANCRKFCGYCSPDAKGVTGYYGSCYYNGKTYSQGQRWSDGCAYECTCDNAGSGKYSCYNKCPAYYNLPPQCTLTKKTGECCLQPVCNFNPQYQTQTGQKVVNVNGVNMCVYNGKNYYQGQTWSVGCEYDCQCVDAGAGMWSCQSKCPVYQNIPSICRLETPPGKCCQEPKCTFSNQYGTFSGAGTISGNGTATTTPTAPPPCVDKINNCNQYQLATCTDKMYRDWALVNCPKFCGFCSLLNQPGPNDVCVYKGVTHKQGETWYDGCEYECMCENAKYGYYRCNKRCPDYTNLPLGCNMVKVTGQCCPVVNCSAGSTGTFVGSSTVPTLGGYPIPSIKPTSAPNPLNPGAPTVAPQLVPKQIDGCYYNGMLYQQSQRWTDGCKYSCVCDDAKTGRYRCSPKCPTFNNLDAACKLMEDPNDPCCQIPNCPANATLTNVPVPSYGPGITGYGTATYPPMTVTGNTGPSINGTGTPSSFTGFGQVGPTVQGSTTGVCIYKGQIHQQGQTWDDGCDYRCTCVDASVGQYRCTDRCPSYQNLPPQCRMIQDPNDSCCQTYVCDQTVTTAAPLFQRTTPASGSGDYCVYKSQYYHQGEEWFDGCSYKCRCEDAKNKYYQCTERCGQYSNIPVGCTYVTDPNDSCCRVPQCTVTGSTGQAVTGFNPAGYTGSFTGQGRPQVATGSTSGAVTGYSSNCIYKGQIYTQGQTWQDGCDYNCECIDASKGVYRCTDRCPRYGTIPAECHLVPDANDQCCQKPECNPTGAGACRDVKPDCASYGDYACHEPYAGWAKDNCAKFCGFCGNTTTSTQVQATTAPGMCADRIPNCKDYGTQSCSGQFAGWAKYNCPKTCGFCGGTGTGTIGTMTGAPVAPSMISGTGTGTSGTGSGACQDTINNCAEFTRSSCVEPYISWAVKNCPAYCGFCGPNGTIIVTGNTGSMTGTGTGGTGTGTQGGMTGIGMVTSVPGSSFTGVGGGCLYKGQLYQQGEQWNDGCEYNCTCSDASRGYYVCRALCPQFTSLPQGCVLVKPTGQCCAQPQCTGGTGTGTGTGTMTGTGTGTMTGTGTGTMTGTGTGTGTMTGQGTGCFYNGTLYQQGQKFDDGCKYTCTCADASRGYYTCQNKCVDWQLPPVCTLNPPAPGKCCKTPNCPQGYVINYPPGYVEQ</sequence>
<dbReference type="PROSITE" id="PS51670">
    <property type="entry name" value="SHKT"/>
    <property type="match status" value="4"/>
</dbReference>
<evidence type="ECO:0000256" key="4">
    <source>
        <dbReference type="ARBA" id="ARBA00022737"/>
    </source>
</evidence>
<evidence type="ECO:0000256" key="1">
    <source>
        <dbReference type="ARBA" id="ARBA00004613"/>
    </source>
</evidence>
<feature type="compositionally biased region" description="Pro residues" evidence="8">
    <location>
        <begin position="273"/>
        <end position="291"/>
    </location>
</feature>
<keyword evidence="4" id="KW-0677">Repeat</keyword>
<dbReference type="PANTHER" id="PTHR24020:SF20">
    <property type="entry name" value="PH DOMAIN-CONTAINING PROTEIN"/>
    <property type="match status" value="1"/>
</dbReference>
<keyword evidence="5 7" id="KW-1015">Disulfide bond</keyword>
<keyword evidence="3 9" id="KW-0732">Signal</keyword>
<dbReference type="FunFam" id="3.40.50.410:FF:000004">
    <property type="entry name" value="collagen alpha-6(VI) chain"/>
    <property type="match status" value="4"/>
</dbReference>
<feature type="chain" id="PRO_5036482225" evidence="9">
    <location>
        <begin position="21"/>
        <end position="2126"/>
    </location>
</feature>
<feature type="disulfide bond" evidence="7">
    <location>
        <begin position="1785"/>
        <end position="1819"/>
    </location>
</feature>
<evidence type="ECO:0000259" key="12">
    <source>
        <dbReference type="PROSITE" id="PS51670"/>
    </source>
</evidence>
<evidence type="ECO:0000256" key="9">
    <source>
        <dbReference type="SAM" id="SignalP"/>
    </source>
</evidence>
<feature type="signal peptide" evidence="9">
    <location>
        <begin position="1"/>
        <end position="20"/>
    </location>
</feature>
<dbReference type="SUPFAM" id="SSF57603">
    <property type="entry name" value="FnI-like domain"/>
    <property type="match status" value="4"/>
</dbReference>
<organism evidence="13 14">
    <name type="scientific">Magallana gigas</name>
    <name type="common">Pacific oyster</name>
    <name type="synonym">Crassostrea gigas</name>
    <dbReference type="NCBI Taxonomy" id="29159"/>
    <lineage>
        <taxon>Eukaryota</taxon>
        <taxon>Metazoa</taxon>
        <taxon>Spiralia</taxon>
        <taxon>Lophotrochozoa</taxon>
        <taxon>Mollusca</taxon>
        <taxon>Bivalvia</taxon>
        <taxon>Autobranchia</taxon>
        <taxon>Pteriomorphia</taxon>
        <taxon>Ostreida</taxon>
        <taxon>Ostreoidea</taxon>
        <taxon>Ostreidae</taxon>
        <taxon>Magallana</taxon>
    </lineage>
</organism>
<feature type="domain" description="VWFC" evidence="10">
    <location>
        <begin position="995"/>
        <end position="1060"/>
    </location>
</feature>
<dbReference type="InterPro" id="IPR001007">
    <property type="entry name" value="VWF_dom"/>
</dbReference>
<feature type="domain" description="VWFC" evidence="10">
    <location>
        <begin position="1335"/>
        <end position="1401"/>
    </location>
</feature>
<feature type="domain" description="ShKT" evidence="12">
    <location>
        <begin position="1855"/>
        <end position="1889"/>
    </location>
</feature>
<reference evidence="13" key="1">
    <citation type="submission" date="2022-08" db="UniProtKB">
        <authorList>
            <consortium name="EnsemblMetazoa"/>
        </authorList>
    </citation>
    <scope>IDENTIFICATION</scope>
    <source>
        <strain evidence="13">05x7-T-G4-1.051#20</strain>
    </source>
</reference>
<evidence type="ECO:0000256" key="7">
    <source>
        <dbReference type="PROSITE-ProRule" id="PRU01005"/>
    </source>
</evidence>
<feature type="domain" description="VWFA" evidence="11">
    <location>
        <begin position="502"/>
        <end position="677"/>
    </location>
</feature>
<feature type="domain" description="VWFC" evidence="10">
    <location>
        <begin position="1464"/>
        <end position="1530"/>
    </location>
</feature>
<dbReference type="SUPFAM" id="SSF82895">
    <property type="entry name" value="TSP-1 type 1 repeat"/>
    <property type="match status" value="1"/>
</dbReference>
<dbReference type="PRINTS" id="PR00453">
    <property type="entry name" value="VWFADOMAIN"/>
</dbReference>
<dbReference type="PANTHER" id="PTHR24020">
    <property type="entry name" value="COLLAGEN ALPHA"/>
    <property type="match status" value="1"/>
</dbReference>
<evidence type="ECO:0000259" key="10">
    <source>
        <dbReference type="PROSITE" id="PS50184"/>
    </source>
</evidence>
<name>A0A8W8JXK0_MAGGI</name>
<dbReference type="SMART" id="SM00214">
    <property type="entry name" value="VWC"/>
    <property type="match status" value="9"/>
</dbReference>
<comment type="subcellular location">
    <subcellularLocation>
        <location evidence="1">Secreted</location>
    </subcellularLocation>
</comment>
<dbReference type="PROSITE" id="PS50092">
    <property type="entry name" value="TSP1"/>
    <property type="match status" value="1"/>
</dbReference>
<dbReference type="OMA" id="GNTYTHL"/>
<keyword evidence="6" id="KW-0325">Glycoprotein</keyword>
<dbReference type="Pfam" id="PF00092">
    <property type="entry name" value="VWA"/>
    <property type="match status" value="4"/>
</dbReference>
<dbReference type="PROSITE" id="PS50234">
    <property type="entry name" value="VWFA"/>
    <property type="match status" value="4"/>
</dbReference>
<dbReference type="Pfam" id="PF01549">
    <property type="entry name" value="ShK"/>
    <property type="match status" value="6"/>
</dbReference>
<evidence type="ECO:0000256" key="2">
    <source>
        <dbReference type="ARBA" id="ARBA00022525"/>
    </source>
</evidence>
<dbReference type="InterPro" id="IPR036383">
    <property type="entry name" value="TSP1_rpt_sf"/>
</dbReference>
<dbReference type="InterPro" id="IPR002035">
    <property type="entry name" value="VWF_A"/>
</dbReference>
<feature type="domain" description="VWFA" evidence="11">
    <location>
        <begin position="302"/>
        <end position="476"/>
    </location>
</feature>
<dbReference type="Gene3D" id="1.10.10.1940">
    <property type="match status" value="1"/>
</dbReference>
<dbReference type="CDD" id="cd01472">
    <property type="entry name" value="vWA_collagen"/>
    <property type="match status" value="2"/>
</dbReference>
<protein>
    <submittedName>
        <fullName evidence="13">Uncharacterized protein</fullName>
    </submittedName>
</protein>
<feature type="domain" description="VWFC" evidence="10">
    <location>
        <begin position="2047"/>
        <end position="2112"/>
    </location>
</feature>
<evidence type="ECO:0000256" key="3">
    <source>
        <dbReference type="ARBA" id="ARBA00022729"/>
    </source>
</evidence>
<dbReference type="OrthoDB" id="6132182at2759"/>
<evidence type="ECO:0000256" key="5">
    <source>
        <dbReference type="ARBA" id="ARBA00023157"/>
    </source>
</evidence>
<feature type="domain" description="ShKT" evidence="12">
    <location>
        <begin position="1785"/>
        <end position="1819"/>
    </location>
</feature>